<accession>A0A1J4KDU7</accession>
<feature type="coiled-coil region" evidence="1">
    <location>
        <begin position="38"/>
        <end position="140"/>
    </location>
</feature>
<sequence>MIVKVLKIVNVNSNLILNVIRIWMIENECYGEASNEDVASLMKTLEMLRNKRNELVKQRDSLIQNNKNVKFSIQQEENKKDLLVTKINHKKEKASALPDPQNIILAQELKEKLKSSADELKRLKQNIIEKEDEKKTKMEAIYNPQSKRSIKKAINFLHQSLLDELSEQIQHDENVETLQKKEKQIQLCENLMSLY</sequence>
<evidence type="ECO:0000313" key="3">
    <source>
        <dbReference type="Proteomes" id="UP000179807"/>
    </source>
</evidence>
<protein>
    <submittedName>
        <fullName evidence="2">Myosin-like antigen</fullName>
    </submittedName>
</protein>
<keyword evidence="1" id="KW-0175">Coiled coil</keyword>
<comment type="caution">
    <text evidence="2">The sequence shown here is derived from an EMBL/GenBank/DDBJ whole genome shotgun (WGS) entry which is preliminary data.</text>
</comment>
<evidence type="ECO:0000313" key="2">
    <source>
        <dbReference type="EMBL" id="OHT07637.1"/>
    </source>
</evidence>
<proteinExistence type="predicted"/>
<keyword evidence="3" id="KW-1185">Reference proteome</keyword>
<gene>
    <name evidence="2" type="ORF">TRFO_24133</name>
</gene>
<dbReference type="GeneID" id="94838284"/>
<dbReference type="RefSeq" id="XP_068360773.1">
    <property type="nucleotide sequence ID" value="XM_068503580.1"/>
</dbReference>
<dbReference type="Proteomes" id="UP000179807">
    <property type="component" value="Unassembled WGS sequence"/>
</dbReference>
<name>A0A1J4KDU7_9EUKA</name>
<dbReference type="AlphaFoldDB" id="A0A1J4KDU7"/>
<reference evidence="2" key="1">
    <citation type="submission" date="2016-10" db="EMBL/GenBank/DDBJ databases">
        <authorList>
            <person name="Benchimol M."/>
            <person name="Almeida L.G."/>
            <person name="Vasconcelos A.T."/>
            <person name="Perreira-Neves A."/>
            <person name="Rosa I.A."/>
            <person name="Tasca T."/>
            <person name="Bogo M.R."/>
            <person name="de Souza W."/>
        </authorList>
    </citation>
    <scope>NUCLEOTIDE SEQUENCE [LARGE SCALE GENOMIC DNA]</scope>
    <source>
        <strain evidence="2">K</strain>
    </source>
</reference>
<dbReference type="VEuPathDB" id="TrichDB:TRFO_24133"/>
<dbReference type="EMBL" id="MLAK01000691">
    <property type="protein sequence ID" value="OHT07637.1"/>
    <property type="molecule type" value="Genomic_DNA"/>
</dbReference>
<evidence type="ECO:0000256" key="1">
    <source>
        <dbReference type="SAM" id="Coils"/>
    </source>
</evidence>
<organism evidence="2 3">
    <name type="scientific">Tritrichomonas foetus</name>
    <dbReference type="NCBI Taxonomy" id="1144522"/>
    <lineage>
        <taxon>Eukaryota</taxon>
        <taxon>Metamonada</taxon>
        <taxon>Parabasalia</taxon>
        <taxon>Tritrichomonadida</taxon>
        <taxon>Tritrichomonadidae</taxon>
        <taxon>Tritrichomonas</taxon>
    </lineage>
</organism>